<evidence type="ECO:0000313" key="4">
    <source>
        <dbReference type="Proteomes" id="UP000740883"/>
    </source>
</evidence>
<dbReference type="AlphaFoldDB" id="A0A9P6GZZ0"/>
<dbReference type="InterPro" id="IPR016903">
    <property type="entry name" value="Nucleolar_cplx-assoc_3"/>
</dbReference>
<dbReference type="Proteomes" id="UP000740883">
    <property type="component" value="Unassembled WGS sequence"/>
</dbReference>
<keyword evidence="4" id="KW-1185">Reference proteome</keyword>
<dbReference type="PANTHER" id="PTHR14428:SF5">
    <property type="entry name" value="NUCLEOLAR COMPLEX PROTEIN 3 HOMOLOG"/>
    <property type="match status" value="1"/>
</dbReference>
<dbReference type="Pfam" id="PF07540">
    <property type="entry name" value="NOC3p"/>
    <property type="match status" value="1"/>
</dbReference>
<dbReference type="GO" id="GO:0003682">
    <property type="term" value="F:chromatin binding"/>
    <property type="evidence" value="ECO:0007669"/>
    <property type="project" value="TreeGrafter"/>
</dbReference>
<keyword evidence="1" id="KW-0175">Coiled coil</keyword>
<dbReference type="OrthoDB" id="10263597at2759"/>
<dbReference type="InterPro" id="IPR011501">
    <property type="entry name" value="Noc3_N"/>
</dbReference>
<dbReference type="GO" id="GO:0005730">
    <property type="term" value="C:nucleolus"/>
    <property type="evidence" value="ECO:0007669"/>
    <property type="project" value="TreeGrafter"/>
</dbReference>
<protein>
    <submittedName>
        <fullName evidence="3">Nucleolar complex-associated protein 3</fullName>
    </submittedName>
</protein>
<evidence type="ECO:0000256" key="1">
    <source>
        <dbReference type="SAM" id="Coils"/>
    </source>
</evidence>
<gene>
    <name evidence="3" type="primary">NOC3</name>
    <name evidence="3" type="ORF">NGRA_1161</name>
</gene>
<evidence type="ECO:0000259" key="2">
    <source>
        <dbReference type="Pfam" id="PF07540"/>
    </source>
</evidence>
<evidence type="ECO:0000313" key="3">
    <source>
        <dbReference type="EMBL" id="KAF9763623.1"/>
    </source>
</evidence>
<reference evidence="3 4" key="1">
    <citation type="journal article" date="2020" name="Genome Biol. Evol.">
        <title>Comparative genomics of strictly vertically transmitted, feminizing microsporidia endosymbionts of amphipod crustaceans.</title>
        <authorList>
            <person name="Cormier A."/>
            <person name="Chebbi M.A."/>
            <person name="Giraud I."/>
            <person name="Wattier R."/>
            <person name="Teixeira M."/>
            <person name="Gilbert C."/>
            <person name="Rigaud T."/>
            <person name="Cordaux R."/>
        </authorList>
    </citation>
    <scope>NUCLEOTIDE SEQUENCE [LARGE SCALE GENOMIC DNA]</scope>
    <source>
        <strain evidence="3 4">Ou3-Ou53</strain>
    </source>
</reference>
<feature type="domain" description="Nucleolar complex-associated protein 3 N-terminal" evidence="2">
    <location>
        <begin position="6"/>
        <end position="90"/>
    </location>
</feature>
<proteinExistence type="predicted"/>
<comment type="caution">
    <text evidence="3">The sequence shown here is derived from an EMBL/GenBank/DDBJ whole genome shotgun (WGS) entry which is preliminary data.</text>
</comment>
<feature type="coiled-coil region" evidence="1">
    <location>
        <begin position="184"/>
        <end position="236"/>
    </location>
</feature>
<sequence length="436" mass="51834">MSVDLKEIAEKCKEIINNPEEKLSDIKEIIKLIGNDENYNKVLFVAVLKVFKAVIPLYKVRTLKDKIVHKNDNLEVKDFDKLILSSYSSYVSKILGNESSVAYKCAVEILEHFDHFNYIDKIVGKILKGSLLSSTTSSLCCEAIQKKFLEDLKGEITFVIVNQMFEKDFNSKILSYLTDIIFLKDFLNEEVENFEIEKEKKKDKFFKYERSNDKKKRKIEKQRRIAENIVKEETEKEEKRNMFVFHRKIVDALQRLYFLILRDQKKDKFKFTFIGISKYKKFIRKEFLEGLYVLLNDAIALADLESKLYGVITTLEIYAQFKYDFKRLVDAFYSIISPFNYKLTREHLNLVENTLEELFIKYKQPIQRVYAVAHRLIILGTLRYSVEIKRMVKTLGIVHEIDFSDWFVNSNLDTKKDIDNFKNFPFYDYFLYKKML</sequence>
<dbReference type="GO" id="GO:0006270">
    <property type="term" value="P:DNA replication initiation"/>
    <property type="evidence" value="ECO:0007669"/>
    <property type="project" value="TreeGrafter"/>
</dbReference>
<dbReference type="PANTHER" id="PTHR14428">
    <property type="entry name" value="NUCLEOLAR COMPLEX PROTEIN 3"/>
    <property type="match status" value="1"/>
</dbReference>
<organism evidence="3 4">
    <name type="scientific">Nosema granulosis</name>
    <dbReference type="NCBI Taxonomy" id="83296"/>
    <lineage>
        <taxon>Eukaryota</taxon>
        <taxon>Fungi</taxon>
        <taxon>Fungi incertae sedis</taxon>
        <taxon>Microsporidia</taxon>
        <taxon>Nosematidae</taxon>
        <taxon>Nosema</taxon>
    </lineage>
</organism>
<name>A0A9P6GZZ0_9MICR</name>
<accession>A0A9P6GZZ0</accession>
<dbReference type="EMBL" id="SBJO01000065">
    <property type="protein sequence ID" value="KAF9763623.1"/>
    <property type="molecule type" value="Genomic_DNA"/>
</dbReference>